<dbReference type="AlphaFoldDB" id="A0A430JCB4"/>
<evidence type="ECO:0000256" key="1">
    <source>
        <dbReference type="SAM" id="Phobius"/>
    </source>
</evidence>
<reference evidence="2 3" key="1">
    <citation type="submission" date="2018-12" db="EMBL/GenBank/DDBJ databases">
        <title>Bacillus ochoae sp. nov., Paenibacillus whitsoniae sp. nov., Paenibacillus spiritus sp. nov. Isolated from the Mars Exploration Rover during spacecraft assembly.</title>
        <authorList>
            <person name="Seuylemezian A."/>
            <person name="Vaishampayan P."/>
        </authorList>
    </citation>
    <scope>NUCLEOTIDE SEQUENCE [LARGE SCALE GENOMIC DNA]</scope>
    <source>
        <strain evidence="2 3">MER 54</strain>
    </source>
</reference>
<name>A0A430JCB4_9BACL</name>
<protein>
    <submittedName>
        <fullName evidence="2">DUF2500 family protein</fullName>
    </submittedName>
</protein>
<dbReference type="Gene3D" id="2.40.50.660">
    <property type="match status" value="1"/>
</dbReference>
<evidence type="ECO:0000313" key="2">
    <source>
        <dbReference type="EMBL" id="RTE08696.1"/>
    </source>
</evidence>
<dbReference type="OrthoDB" id="282886at2"/>
<dbReference type="EMBL" id="RXHU01000044">
    <property type="protein sequence ID" value="RTE08696.1"/>
    <property type="molecule type" value="Genomic_DNA"/>
</dbReference>
<keyword evidence="1" id="KW-0472">Membrane</keyword>
<accession>A0A430JCB4</accession>
<sequence>MLLDSFRDDSLPSGTHSVLFLSIFMVVLLVAAGVFLFTVIKSLLAWTSHPYPEPGIHHCSCRLVGKRVQVGTPNDPRIGTTYYATFQFIDGSRQEFWIDKSLFLRLREGDQGTLLFKGSLCKQFLIRRTFIA</sequence>
<proteinExistence type="predicted"/>
<dbReference type="Proteomes" id="UP000276128">
    <property type="component" value="Unassembled WGS sequence"/>
</dbReference>
<gene>
    <name evidence="2" type="ORF">EJQ19_16050</name>
</gene>
<feature type="transmembrane region" description="Helical" evidence="1">
    <location>
        <begin position="20"/>
        <end position="40"/>
    </location>
</feature>
<evidence type="ECO:0000313" key="3">
    <source>
        <dbReference type="Proteomes" id="UP000276128"/>
    </source>
</evidence>
<dbReference type="Pfam" id="PF10694">
    <property type="entry name" value="DUF2500"/>
    <property type="match status" value="1"/>
</dbReference>
<dbReference type="RefSeq" id="WP_126142257.1">
    <property type="nucleotide sequence ID" value="NZ_RXHU01000044.1"/>
</dbReference>
<dbReference type="InterPro" id="IPR019635">
    <property type="entry name" value="DUF2500"/>
</dbReference>
<keyword evidence="1" id="KW-1133">Transmembrane helix</keyword>
<keyword evidence="3" id="KW-1185">Reference proteome</keyword>
<comment type="caution">
    <text evidence="2">The sequence shown here is derived from an EMBL/GenBank/DDBJ whole genome shotgun (WGS) entry which is preliminary data.</text>
</comment>
<keyword evidence="1" id="KW-0812">Transmembrane</keyword>
<organism evidence="2 3">
    <name type="scientific">Paenibacillus whitsoniae</name>
    <dbReference type="NCBI Taxonomy" id="2496558"/>
    <lineage>
        <taxon>Bacteria</taxon>
        <taxon>Bacillati</taxon>
        <taxon>Bacillota</taxon>
        <taxon>Bacilli</taxon>
        <taxon>Bacillales</taxon>
        <taxon>Paenibacillaceae</taxon>
        <taxon>Paenibacillus</taxon>
    </lineage>
</organism>